<keyword evidence="5 6" id="KW-0472">Membrane</keyword>
<evidence type="ECO:0000256" key="6">
    <source>
        <dbReference type="SAM" id="Phobius"/>
    </source>
</evidence>
<keyword evidence="8" id="KW-1185">Reference proteome</keyword>
<keyword evidence="3 6" id="KW-0812">Transmembrane</keyword>
<evidence type="ECO:0000313" key="8">
    <source>
        <dbReference type="Proteomes" id="UP001153620"/>
    </source>
</evidence>
<evidence type="ECO:0000256" key="3">
    <source>
        <dbReference type="ARBA" id="ARBA00022692"/>
    </source>
</evidence>
<evidence type="ECO:0000256" key="5">
    <source>
        <dbReference type="ARBA" id="ARBA00023136"/>
    </source>
</evidence>
<dbReference type="FunFam" id="1.20.1260.100:FF:000001">
    <property type="entry name" value="translocator protein 2"/>
    <property type="match status" value="1"/>
</dbReference>
<evidence type="ECO:0000256" key="2">
    <source>
        <dbReference type="ARBA" id="ARBA00007524"/>
    </source>
</evidence>
<dbReference type="AlphaFoldDB" id="A0A9N9WPW6"/>
<dbReference type="InterPro" id="IPR038330">
    <property type="entry name" value="TspO/MBR-related_sf"/>
</dbReference>
<dbReference type="OrthoDB" id="8841220at2759"/>
<feature type="transmembrane region" description="Helical" evidence="6">
    <location>
        <begin position="138"/>
        <end position="159"/>
    </location>
</feature>
<evidence type="ECO:0000313" key="7">
    <source>
        <dbReference type="EMBL" id="CAG9799576.1"/>
    </source>
</evidence>
<dbReference type="Pfam" id="PF03073">
    <property type="entry name" value="TspO_MBR"/>
    <property type="match status" value="1"/>
</dbReference>
<sequence length="163" mass="18869">MGLCQNKIVQILIACLISLIGGWIVSMTTMGEKEPWYSTIVKRPSWNPPDWIFAPMWSFLYICMGYASFRVYDEGDGFSGRARNPIILYIIHLIINLSWTPVFFYYHLIGAATIHIIILWVIIIINGLLFYRIDKVAGILFIPYAAWVTFASYLCFTIWRLNS</sequence>
<feature type="transmembrane region" description="Helical" evidence="6">
    <location>
        <begin position="112"/>
        <end position="131"/>
    </location>
</feature>
<dbReference type="PIRSF" id="PIRSF005859">
    <property type="entry name" value="PBR"/>
    <property type="match status" value="1"/>
</dbReference>
<protein>
    <submittedName>
        <fullName evidence="7">Uncharacterized protein</fullName>
    </submittedName>
</protein>
<proteinExistence type="inferred from homology"/>
<feature type="transmembrane region" description="Helical" evidence="6">
    <location>
        <begin position="84"/>
        <end position="106"/>
    </location>
</feature>
<evidence type="ECO:0000256" key="4">
    <source>
        <dbReference type="ARBA" id="ARBA00022989"/>
    </source>
</evidence>
<reference evidence="7" key="1">
    <citation type="submission" date="2022-01" db="EMBL/GenBank/DDBJ databases">
        <authorList>
            <person name="King R."/>
        </authorList>
    </citation>
    <scope>NUCLEOTIDE SEQUENCE</scope>
</reference>
<evidence type="ECO:0000256" key="1">
    <source>
        <dbReference type="ARBA" id="ARBA00004141"/>
    </source>
</evidence>
<name>A0A9N9WPW6_9DIPT</name>
<dbReference type="CDD" id="cd15904">
    <property type="entry name" value="TSPO_MBR"/>
    <property type="match status" value="1"/>
</dbReference>
<dbReference type="PANTHER" id="PTHR10057:SF0">
    <property type="entry name" value="TRANSLOCATOR PROTEIN"/>
    <property type="match status" value="1"/>
</dbReference>
<comment type="subcellular location">
    <subcellularLocation>
        <location evidence="1">Membrane</location>
        <topology evidence="1">Multi-pass membrane protein</topology>
    </subcellularLocation>
</comment>
<reference evidence="7" key="2">
    <citation type="submission" date="2022-10" db="EMBL/GenBank/DDBJ databases">
        <authorList>
            <consortium name="ENA_rothamsted_submissions"/>
            <consortium name="culmorum"/>
            <person name="King R."/>
        </authorList>
    </citation>
    <scope>NUCLEOTIDE SEQUENCE</scope>
</reference>
<feature type="transmembrane region" description="Helical" evidence="6">
    <location>
        <begin position="12"/>
        <end position="31"/>
    </location>
</feature>
<organism evidence="7 8">
    <name type="scientific">Chironomus riparius</name>
    <dbReference type="NCBI Taxonomy" id="315576"/>
    <lineage>
        <taxon>Eukaryota</taxon>
        <taxon>Metazoa</taxon>
        <taxon>Ecdysozoa</taxon>
        <taxon>Arthropoda</taxon>
        <taxon>Hexapoda</taxon>
        <taxon>Insecta</taxon>
        <taxon>Pterygota</taxon>
        <taxon>Neoptera</taxon>
        <taxon>Endopterygota</taxon>
        <taxon>Diptera</taxon>
        <taxon>Nematocera</taxon>
        <taxon>Chironomoidea</taxon>
        <taxon>Chironomidae</taxon>
        <taxon>Chironominae</taxon>
        <taxon>Chironomus</taxon>
    </lineage>
</organism>
<feature type="transmembrane region" description="Helical" evidence="6">
    <location>
        <begin position="51"/>
        <end position="72"/>
    </location>
</feature>
<comment type="similarity">
    <text evidence="2">Belongs to the TspO/BZRP family.</text>
</comment>
<keyword evidence="4 6" id="KW-1133">Transmembrane helix</keyword>
<dbReference type="InterPro" id="IPR004307">
    <property type="entry name" value="TspO_MBR"/>
</dbReference>
<dbReference type="EMBL" id="OU895877">
    <property type="protein sequence ID" value="CAG9799576.1"/>
    <property type="molecule type" value="Genomic_DNA"/>
</dbReference>
<accession>A0A9N9WPW6</accession>
<dbReference type="GO" id="GO:0033013">
    <property type="term" value="P:tetrapyrrole metabolic process"/>
    <property type="evidence" value="ECO:0007669"/>
    <property type="project" value="UniProtKB-ARBA"/>
</dbReference>
<dbReference type="PANTHER" id="PTHR10057">
    <property type="entry name" value="PERIPHERAL-TYPE BENZODIAZEPINE RECEPTOR"/>
    <property type="match status" value="1"/>
</dbReference>
<dbReference type="Gene3D" id="1.20.1260.100">
    <property type="entry name" value="TspO/MBR protein"/>
    <property type="match status" value="1"/>
</dbReference>
<dbReference type="Proteomes" id="UP001153620">
    <property type="component" value="Chromosome 1"/>
</dbReference>
<dbReference type="GO" id="GO:0005741">
    <property type="term" value="C:mitochondrial outer membrane"/>
    <property type="evidence" value="ECO:0007669"/>
    <property type="project" value="TreeGrafter"/>
</dbReference>
<gene>
    <name evidence="7" type="ORF">CHIRRI_LOCUS2541</name>
</gene>